<name>A0AAE3D1L5_9HYPH</name>
<dbReference type="InterPro" id="IPR036365">
    <property type="entry name" value="PGBD-like_sf"/>
</dbReference>
<organism evidence="2 3">
    <name type="scientific">Flavimaribacter sediminis</name>
    <dbReference type="NCBI Taxonomy" id="2865987"/>
    <lineage>
        <taxon>Bacteria</taxon>
        <taxon>Pseudomonadati</taxon>
        <taxon>Pseudomonadota</taxon>
        <taxon>Alphaproteobacteria</taxon>
        <taxon>Hyphomicrobiales</taxon>
        <taxon>Rhizobiaceae</taxon>
        <taxon>Flavimaribacter</taxon>
    </lineage>
</organism>
<keyword evidence="3" id="KW-1185">Reference proteome</keyword>
<dbReference type="AlphaFoldDB" id="A0AAE3D1L5"/>
<dbReference type="Gene3D" id="1.10.101.10">
    <property type="entry name" value="PGBD-like superfamily/PGBD"/>
    <property type="match status" value="1"/>
</dbReference>
<sequence length="79" mass="8834">MLDEFDALKRGDSGEEVEALQAELRSLGFSIEPSGVYDDQTWMAVEEFQRAFGMEPDGMATKATRDRLSECVRCNTASH</sequence>
<comment type="caution">
    <text evidence="2">The sequence shown here is derived from an EMBL/GenBank/DDBJ whole genome shotgun (WGS) entry which is preliminary data.</text>
</comment>
<evidence type="ECO:0000313" key="3">
    <source>
        <dbReference type="Proteomes" id="UP001196509"/>
    </source>
</evidence>
<dbReference type="InterPro" id="IPR036366">
    <property type="entry name" value="PGBDSf"/>
</dbReference>
<dbReference type="RefSeq" id="WP_220229695.1">
    <property type="nucleotide sequence ID" value="NZ_JAICBX010000003.1"/>
</dbReference>
<proteinExistence type="predicted"/>
<accession>A0AAE3D1L5</accession>
<dbReference type="Proteomes" id="UP001196509">
    <property type="component" value="Unassembled WGS sequence"/>
</dbReference>
<protein>
    <submittedName>
        <fullName evidence="2">Peptidoglycan-binding protein</fullName>
    </submittedName>
</protein>
<gene>
    <name evidence="2" type="ORF">K1W69_17415</name>
</gene>
<evidence type="ECO:0000313" key="2">
    <source>
        <dbReference type="EMBL" id="MBW8638979.1"/>
    </source>
</evidence>
<dbReference type="Pfam" id="PF01471">
    <property type="entry name" value="PG_binding_1"/>
    <property type="match status" value="1"/>
</dbReference>
<dbReference type="SUPFAM" id="SSF47090">
    <property type="entry name" value="PGBD-like"/>
    <property type="match status" value="1"/>
</dbReference>
<dbReference type="InterPro" id="IPR002477">
    <property type="entry name" value="Peptidoglycan-bd-like"/>
</dbReference>
<reference evidence="2" key="1">
    <citation type="submission" date="2021-08" db="EMBL/GenBank/DDBJ databases">
        <title>Hoeflea bacterium WL0058 sp. nov., isolated from the sediment.</title>
        <authorList>
            <person name="Wang L."/>
            <person name="Zhang D."/>
        </authorList>
    </citation>
    <scope>NUCLEOTIDE SEQUENCE</scope>
    <source>
        <strain evidence="2">WL0058</strain>
    </source>
</reference>
<evidence type="ECO:0000259" key="1">
    <source>
        <dbReference type="Pfam" id="PF01471"/>
    </source>
</evidence>
<dbReference type="EMBL" id="JAICBX010000003">
    <property type="protein sequence ID" value="MBW8638979.1"/>
    <property type="molecule type" value="Genomic_DNA"/>
</dbReference>
<feature type="domain" description="Peptidoglycan binding-like" evidence="1">
    <location>
        <begin position="13"/>
        <end position="68"/>
    </location>
</feature>